<feature type="transmembrane region" description="Helical" evidence="1">
    <location>
        <begin position="164"/>
        <end position="188"/>
    </location>
</feature>
<feature type="transmembrane region" description="Helical" evidence="1">
    <location>
        <begin position="209"/>
        <end position="234"/>
    </location>
</feature>
<dbReference type="VEuPathDB" id="FungiDB:PLEOSDRAFT_163254"/>
<feature type="transmembrane region" description="Helical" evidence="1">
    <location>
        <begin position="302"/>
        <end position="325"/>
    </location>
</feature>
<dbReference type="Proteomes" id="UP000027073">
    <property type="component" value="Unassembled WGS sequence"/>
</dbReference>
<accession>A0A067NE53</accession>
<protein>
    <submittedName>
        <fullName evidence="2">Uncharacterized protein</fullName>
    </submittedName>
</protein>
<proteinExistence type="predicted"/>
<feature type="transmembrane region" description="Helical" evidence="1">
    <location>
        <begin position="337"/>
        <end position="357"/>
    </location>
</feature>
<feature type="transmembrane region" description="Helical" evidence="1">
    <location>
        <begin position="476"/>
        <end position="495"/>
    </location>
</feature>
<sequence length="520" mass="58602">MSDSARVLALSILQLVSVLGFTILLLTFLLSSRVSRSYTWVGFSVGWIIACLSYDILFFAGQEHDSSPSRVICLVQAALVQSVPVLQATTNLSLIVDIWLLVGDALQPLRISKRQLLTYRVSVVLFPHVFSVSVFVGYILFGIYNPSTVQKYPYSAYCTIVYPGIPSVISMGLFGFFMLFAILFKLLFGWLLYHRWNCISNIRKCVTMIIRIMIFTTANGVVLILNVLLYVGIINQPTVDITNATFPILIFILMATEQDLLETWIFWRCVLVLNGLRLRSFDLPFVADLQLFRLLKTLMSEASAILAFSILQVIGAAGFLLILLTVAFSPTIKRRPVWISFCVGWFLACISFALLFISGRYRPHPPHRILCLVQAALVDSVPVLQASTNLTLVIDTWLRVRKLISKKEKGTMYSWSIRVALVISPFAFSLCVFVGYLVFGIRYPIIVGLSPPDAYCRIHGQIPITALHMAHKIQRIVADLVLATFPIFTLALFMAERDILEAWFPFIRRDTSFPMVQPEA</sequence>
<dbReference type="AlphaFoldDB" id="A0A067NE53"/>
<organism evidence="2 3">
    <name type="scientific">Pleurotus ostreatus (strain PC15)</name>
    <name type="common">Oyster mushroom</name>
    <dbReference type="NCBI Taxonomy" id="1137138"/>
    <lineage>
        <taxon>Eukaryota</taxon>
        <taxon>Fungi</taxon>
        <taxon>Dikarya</taxon>
        <taxon>Basidiomycota</taxon>
        <taxon>Agaricomycotina</taxon>
        <taxon>Agaricomycetes</taxon>
        <taxon>Agaricomycetidae</taxon>
        <taxon>Agaricales</taxon>
        <taxon>Pleurotineae</taxon>
        <taxon>Pleurotaceae</taxon>
        <taxon>Pleurotus</taxon>
    </lineage>
</organism>
<keyword evidence="1" id="KW-0472">Membrane</keyword>
<dbReference type="EMBL" id="KL198014">
    <property type="protein sequence ID" value="KDQ22357.1"/>
    <property type="molecule type" value="Genomic_DNA"/>
</dbReference>
<dbReference type="InParanoid" id="A0A067NE53"/>
<feature type="transmembrane region" description="Helical" evidence="1">
    <location>
        <begin position="117"/>
        <end position="144"/>
    </location>
</feature>
<name>A0A067NE53_PLEO1</name>
<keyword evidence="1" id="KW-0812">Transmembrane</keyword>
<keyword evidence="1" id="KW-1133">Transmembrane helix</keyword>
<feature type="transmembrane region" description="Helical" evidence="1">
    <location>
        <begin position="412"/>
        <end position="439"/>
    </location>
</feature>
<evidence type="ECO:0000313" key="2">
    <source>
        <dbReference type="EMBL" id="KDQ22357.1"/>
    </source>
</evidence>
<reference evidence="3" key="1">
    <citation type="journal article" date="2014" name="Proc. Natl. Acad. Sci. U.S.A.">
        <title>Extensive sampling of basidiomycete genomes demonstrates inadequacy of the white-rot/brown-rot paradigm for wood decay fungi.</title>
        <authorList>
            <person name="Riley R."/>
            <person name="Salamov A.A."/>
            <person name="Brown D.W."/>
            <person name="Nagy L.G."/>
            <person name="Floudas D."/>
            <person name="Held B.W."/>
            <person name="Levasseur A."/>
            <person name="Lombard V."/>
            <person name="Morin E."/>
            <person name="Otillar R."/>
            <person name="Lindquist E.A."/>
            <person name="Sun H."/>
            <person name="LaButti K.M."/>
            <person name="Schmutz J."/>
            <person name="Jabbour D."/>
            <person name="Luo H."/>
            <person name="Baker S.E."/>
            <person name="Pisabarro A.G."/>
            <person name="Walton J.D."/>
            <person name="Blanchette R.A."/>
            <person name="Henrissat B."/>
            <person name="Martin F."/>
            <person name="Cullen D."/>
            <person name="Hibbett D.S."/>
            <person name="Grigoriev I.V."/>
        </authorList>
    </citation>
    <scope>NUCLEOTIDE SEQUENCE [LARGE SCALE GENOMIC DNA]</scope>
    <source>
        <strain evidence="3">PC15</strain>
    </source>
</reference>
<evidence type="ECO:0000256" key="1">
    <source>
        <dbReference type="SAM" id="Phobius"/>
    </source>
</evidence>
<feature type="transmembrane region" description="Helical" evidence="1">
    <location>
        <begin position="7"/>
        <end position="31"/>
    </location>
</feature>
<evidence type="ECO:0000313" key="3">
    <source>
        <dbReference type="Proteomes" id="UP000027073"/>
    </source>
</evidence>
<dbReference type="OrthoDB" id="2988301at2759"/>
<feature type="transmembrane region" description="Helical" evidence="1">
    <location>
        <begin position="37"/>
        <end position="60"/>
    </location>
</feature>
<gene>
    <name evidence="2" type="ORF">PLEOSDRAFT_163254</name>
</gene>
<dbReference type="STRING" id="1137138.A0A067NE53"/>
<dbReference type="HOGENOM" id="CLU_523887_0_0_1"/>